<dbReference type="AlphaFoldDB" id="A0A2J6T4I3"/>
<gene>
    <name evidence="1" type="ORF">K444DRAFT_533093</name>
</gene>
<proteinExistence type="predicted"/>
<protein>
    <submittedName>
        <fullName evidence="1">Uncharacterized protein</fullName>
    </submittedName>
</protein>
<keyword evidence="2" id="KW-1185">Reference proteome</keyword>
<dbReference type="InParanoid" id="A0A2J6T4I3"/>
<sequence length="105" mass="11076">SVGSLTTTFTPPSSCLASFQTTGWSQSLTNLGFLFAGPVTTSGCMPDNFQFSSTNFYSPGICPVGYTTACHSSIPVGTLTETVVTCCPTFVLRKPCSARRKLTMA</sequence>
<dbReference type="GeneID" id="36583204"/>
<evidence type="ECO:0000313" key="1">
    <source>
        <dbReference type="EMBL" id="PMD57916.1"/>
    </source>
</evidence>
<name>A0A2J6T4I3_9HELO</name>
<dbReference type="EMBL" id="KZ613843">
    <property type="protein sequence ID" value="PMD57916.1"/>
    <property type="molecule type" value="Genomic_DNA"/>
</dbReference>
<evidence type="ECO:0000313" key="2">
    <source>
        <dbReference type="Proteomes" id="UP000235371"/>
    </source>
</evidence>
<reference evidence="1 2" key="1">
    <citation type="submission" date="2016-04" db="EMBL/GenBank/DDBJ databases">
        <title>A degradative enzymes factory behind the ericoid mycorrhizal symbiosis.</title>
        <authorList>
            <consortium name="DOE Joint Genome Institute"/>
            <person name="Martino E."/>
            <person name="Morin E."/>
            <person name="Grelet G."/>
            <person name="Kuo A."/>
            <person name="Kohler A."/>
            <person name="Daghino S."/>
            <person name="Barry K."/>
            <person name="Choi C."/>
            <person name="Cichocki N."/>
            <person name="Clum A."/>
            <person name="Copeland A."/>
            <person name="Hainaut M."/>
            <person name="Haridas S."/>
            <person name="Labutti K."/>
            <person name="Lindquist E."/>
            <person name="Lipzen A."/>
            <person name="Khouja H.-R."/>
            <person name="Murat C."/>
            <person name="Ohm R."/>
            <person name="Olson A."/>
            <person name="Spatafora J."/>
            <person name="Veneault-Fourrey C."/>
            <person name="Henrissat B."/>
            <person name="Grigoriev I."/>
            <person name="Martin F."/>
            <person name="Perotto S."/>
        </authorList>
    </citation>
    <scope>NUCLEOTIDE SEQUENCE [LARGE SCALE GENOMIC DNA]</scope>
    <source>
        <strain evidence="1 2">E</strain>
    </source>
</reference>
<dbReference type="Proteomes" id="UP000235371">
    <property type="component" value="Unassembled WGS sequence"/>
</dbReference>
<organism evidence="1 2">
    <name type="scientific">Hyaloscypha bicolor E</name>
    <dbReference type="NCBI Taxonomy" id="1095630"/>
    <lineage>
        <taxon>Eukaryota</taxon>
        <taxon>Fungi</taxon>
        <taxon>Dikarya</taxon>
        <taxon>Ascomycota</taxon>
        <taxon>Pezizomycotina</taxon>
        <taxon>Leotiomycetes</taxon>
        <taxon>Helotiales</taxon>
        <taxon>Hyaloscyphaceae</taxon>
        <taxon>Hyaloscypha</taxon>
        <taxon>Hyaloscypha bicolor</taxon>
    </lineage>
</organism>
<accession>A0A2J6T4I3</accession>
<feature type="non-terminal residue" evidence="1">
    <location>
        <position position="1"/>
    </location>
</feature>
<dbReference type="RefSeq" id="XP_024734820.1">
    <property type="nucleotide sequence ID" value="XM_024875124.1"/>
</dbReference>
<dbReference type="OrthoDB" id="3563651at2759"/>